<dbReference type="Gene3D" id="1.10.286.10">
    <property type="match status" value="1"/>
</dbReference>
<keyword evidence="4" id="KW-0554">One-carbon metabolism</keyword>
<dbReference type="GO" id="GO:0008270">
    <property type="term" value="F:zinc ion binding"/>
    <property type="evidence" value="ECO:0007669"/>
    <property type="project" value="TreeGrafter"/>
</dbReference>
<comment type="pathway">
    <text evidence="2">Cofactor biosynthesis; 7,8-dihydroneopterin triphosphate biosynthesis; 7,8-dihydroneopterin triphosphate from GTP: step 1/1.</text>
</comment>
<dbReference type="NCBIfam" id="NF006826">
    <property type="entry name" value="PRK09347.1-3"/>
    <property type="match status" value="1"/>
</dbReference>
<dbReference type="PANTHER" id="PTHR11109:SF7">
    <property type="entry name" value="GTP CYCLOHYDROLASE 1"/>
    <property type="match status" value="1"/>
</dbReference>
<evidence type="ECO:0000256" key="2">
    <source>
        <dbReference type="ARBA" id="ARBA00005080"/>
    </source>
</evidence>
<reference evidence="7" key="1">
    <citation type="submission" date="2018-06" db="EMBL/GenBank/DDBJ databases">
        <authorList>
            <person name="Zhirakovskaya E."/>
        </authorList>
    </citation>
    <scope>NUCLEOTIDE SEQUENCE</scope>
</reference>
<dbReference type="PANTHER" id="PTHR11109">
    <property type="entry name" value="GTP CYCLOHYDROLASE I"/>
    <property type="match status" value="1"/>
</dbReference>
<dbReference type="GO" id="GO:0006729">
    <property type="term" value="P:tetrahydrobiopterin biosynthetic process"/>
    <property type="evidence" value="ECO:0007669"/>
    <property type="project" value="TreeGrafter"/>
</dbReference>
<evidence type="ECO:0000259" key="6">
    <source>
        <dbReference type="Pfam" id="PF01227"/>
    </source>
</evidence>
<protein>
    <recommendedName>
        <fullName evidence="3">GTP cyclohydrolase I</fullName>
        <ecNumber evidence="3">3.5.4.16</ecNumber>
    </recommendedName>
</protein>
<dbReference type="InterPro" id="IPR043134">
    <property type="entry name" value="GTP-CH-I_N"/>
</dbReference>
<feature type="domain" description="GTP cyclohydrolase I" evidence="6">
    <location>
        <begin position="24"/>
        <end position="200"/>
    </location>
</feature>
<dbReference type="GO" id="GO:0005525">
    <property type="term" value="F:GTP binding"/>
    <property type="evidence" value="ECO:0007669"/>
    <property type="project" value="TreeGrafter"/>
</dbReference>
<dbReference type="Gene3D" id="3.30.1130.10">
    <property type="match status" value="1"/>
</dbReference>
<proteinExistence type="inferred from homology"/>
<sequence length="209" mass="22748">MDAVIKSISVKDKIAPRPGREQAEEAVRTLIAYLGDDPARAGLVDTPKRVIDAYGELFSGYADDPEAVLSRTFEELNGYDDVVMLRGIDINSHCEHHMMPFIGTAHVAYLPGENIVGISKLVRVIDIYARRLQSQENLTAGIAATIDKVLKPKGVAVMIEAVHHCMTMRGVAKRQVATLTTQFTGAFKHDPALQARFVAQARDPAGPVG</sequence>
<dbReference type="NCBIfam" id="NF006825">
    <property type="entry name" value="PRK09347.1-2"/>
    <property type="match status" value="1"/>
</dbReference>
<dbReference type="GO" id="GO:0005737">
    <property type="term" value="C:cytoplasm"/>
    <property type="evidence" value="ECO:0007669"/>
    <property type="project" value="TreeGrafter"/>
</dbReference>
<dbReference type="Pfam" id="PF01227">
    <property type="entry name" value="GTP_cyclohydroI"/>
    <property type="match status" value="1"/>
</dbReference>
<evidence type="ECO:0000256" key="1">
    <source>
        <dbReference type="ARBA" id="ARBA00001052"/>
    </source>
</evidence>
<organism evidence="7">
    <name type="scientific">hydrothermal vent metagenome</name>
    <dbReference type="NCBI Taxonomy" id="652676"/>
    <lineage>
        <taxon>unclassified sequences</taxon>
        <taxon>metagenomes</taxon>
        <taxon>ecological metagenomes</taxon>
    </lineage>
</organism>
<dbReference type="InterPro" id="IPR001474">
    <property type="entry name" value="GTP_CycHdrlase_I"/>
</dbReference>
<dbReference type="GO" id="GO:0046654">
    <property type="term" value="P:tetrahydrofolate biosynthetic process"/>
    <property type="evidence" value="ECO:0007669"/>
    <property type="project" value="InterPro"/>
</dbReference>
<evidence type="ECO:0000256" key="4">
    <source>
        <dbReference type="ARBA" id="ARBA00022563"/>
    </source>
</evidence>
<name>A0A3B0T814_9ZZZZ</name>
<dbReference type="SUPFAM" id="SSF55620">
    <property type="entry name" value="Tetrahydrobiopterin biosynthesis enzymes-like"/>
    <property type="match status" value="1"/>
</dbReference>
<dbReference type="InterPro" id="IPR020602">
    <property type="entry name" value="GTP_CycHdrlase_I_dom"/>
</dbReference>
<dbReference type="UniPathway" id="UPA00848">
    <property type="reaction ID" value="UER00151"/>
</dbReference>
<dbReference type="GO" id="GO:0003934">
    <property type="term" value="F:GTP cyclohydrolase I activity"/>
    <property type="evidence" value="ECO:0007669"/>
    <property type="project" value="UniProtKB-EC"/>
</dbReference>
<dbReference type="AlphaFoldDB" id="A0A3B0T814"/>
<dbReference type="InterPro" id="IPR018234">
    <property type="entry name" value="GTP_CycHdrlase_I_CS"/>
</dbReference>
<dbReference type="PROSITE" id="PS00859">
    <property type="entry name" value="GTP_CYCLOHYDROL_1_1"/>
    <property type="match status" value="1"/>
</dbReference>
<dbReference type="GO" id="GO:0006730">
    <property type="term" value="P:one-carbon metabolic process"/>
    <property type="evidence" value="ECO:0007669"/>
    <property type="project" value="UniProtKB-KW"/>
</dbReference>
<evidence type="ECO:0000313" key="7">
    <source>
        <dbReference type="EMBL" id="VAW14555.1"/>
    </source>
</evidence>
<dbReference type="FunFam" id="1.10.286.10:FF:000001">
    <property type="entry name" value="GTP cyclohydrolase 1"/>
    <property type="match status" value="1"/>
</dbReference>
<dbReference type="NCBIfam" id="TIGR00063">
    <property type="entry name" value="folE"/>
    <property type="match status" value="1"/>
</dbReference>
<dbReference type="HAMAP" id="MF_00223">
    <property type="entry name" value="FolE"/>
    <property type="match status" value="1"/>
</dbReference>
<evidence type="ECO:0000256" key="3">
    <source>
        <dbReference type="ARBA" id="ARBA00012715"/>
    </source>
</evidence>
<comment type="catalytic activity">
    <reaction evidence="1">
        <text>GTP + H2O = 7,8-dihydroneopterin 3'-triphosphate + formate + H(+)</text>
        <dbReference type="Rhea" id="RHEA:17473"/>
        <dbReference type="ChEBI" id="CHEBI:15377"/>
        <dbReference type="ChEBI" id="CHEBI:15378"/>
        <dbReference type="ChEBI" id="CHEBI:15740"/>
        <dbReference type="ChEBI" id="CHEBI:37565"/>
        <dbReference type="ChEBI" id="CHEBI:58462"/>
        <dbReference type="EC" id="3.5.4.16"/>
    </reaction>
</comment>
<gene>
    <name evidence="7" type="ORF">MNBD_ALPHA09-986</name>
</gene>
<evidence type="ECO:0000256" key="5">
    <source>
        <dbReference type="ARBA" id="ARBA00022801"/>
    </source>
</evidence>
<keyword evidence="5 7" id="KW-0378">Hydrolase</keyword>
<dbReference type="EC" id="3.5.4.16" evidence="3"/>
<dbReference type="InterPro" id="IPR043133">
    <property type="entry name" value="GTP-CH-I_C/QueF"/>
</dbReference>
<dbReference type="EMBL" id="UOEM01000075">
    <property type="protein sequence ID" value="VAW14555.1"/>
    <property type="molecule type" value="Genomic_DNA"/>
</dbReference>
<dbReference type="FunFam" id="3.30.1130.10:FF:000001">
    <property type="entry name" value="GTP cyclohydrolase 1"/>
    <property type="match status" value="1"/>
</dbReference>
<accession>A0A3B0T814</accession>